<feature type="transmembrane region" description="Helical" evidence="1">
    <location>
        <begin position="76"/>
        <end position="97"/>
    </location>
</feature>
<feature type="transmembrane region" description="Helical" evidence="1">
    <location>
        <begin position="39"/>
        <end position="64"/>
    </location>
</feature>
<evidence type="ECO:0000256" key="1">
    <source>
        <dbReference type="SAM" id="Phobius"/>
    </source>
</evidence>
<keyword evidence="1" id="KW-0472">Membrane</keyword>
<reference evidence="2 3" key="1">
    <citation type="submission" date="2021-03" db="EMBL/GenBank/DDBJ databases">
        <title>The first data on the complete genome of the tetrodotoxin-producing bacterium.</title>
        <authorList>
            <person name="Melnikova D.I."/>
            <person name="Nijland R."/>
            <person name="Magarlamov T.Y."/>
        </authorList>
    </citation>
    <scope>NUCLEOTIDE SEQUENCE [LARGE SCALE GENOMIC DNA]</scope>
    <source>
        <strain evidence="2 3">1839</strain>
    </source>
</reference>
<evidence type="ECO:0000313" key="2">
    <source>
        <dbReference type="EMBL" id="QVY62019.1"/>
    </source>
</evidence>
<gene>
    <name evidence="2" type="ORF">J1899_02555</name>
</gene>
<sequence length="99" mass="10839">MTKRTLLILSILYNLAIYGISLGGLYLEEQKEGKMTGDMFLLHVGVAFPFMIIGLIMIGTAVSPDAEGKKRVNRRSVIFGIVLGIGFISYRLGMSLIGE</sequence>
<dbReference type="EMBL" id="CP071709">
    <property type="protein sequence ID" value="QVY62019.1"/>
    <property type="molecule type" value="Genomic_DNA"/>
</dbReference>
<feature type="transmembrane region" description="Helical" evidence="1">
    <location>
        <begin position="7"/>
        <end position="27"/>
    </location>
</feature>
<evidence type="ECO:0000313" key="3">
    <source>
        <dbReference type="Proteomes" id="UP000679247"/>
    </source>
</evidence>
<name>A0ABX8FD68_9BACI</name>
<organism evidence="2 3">
    <name type="scientific">Cytobacillus gottheilii</name>
    <dbReference type="NCBI Taxonomy" id="859144"/>
    <lineage>
        <taxon>Bacteria</taxon>
        <taxon>Bacillati</taxon>
        <taxon>Bacillota</taxon>
        <taxon>Bacilli</taxon>
        <taxon>Bacillales</taxon>
        <taxon>Bacillaceae</taxon>
        <taxon>Cytobacillus</taxon>
    </lineage>
</organism>
<dbReference type="RefSeq" id="WP_214477343.1">
    <property type="nucleotide sequence ID" value="NZ_CANKUS010000020.1"/>
</dbReference>
<protein>
    <submittedName>
        <fullName evidence="2">Uncharacterized protein</fullName>
    </submittedName>
</protein>
<proteinExistence type="predicted"/>
<keyword evidence="3" id="KW-1185">Reference proteome</keyword>
<accession>A0ABX8FD68</accession>
<dbReference type="Proteomes" id="UP000679247">
    <property type="component" value="Chromosome"/>
</dbReference>
<keyword evidence="1" id="KW-1133">Transmembrane helix</keyword>
<keyword evidence="1" id="KW-0812">Transmembrane</keyword>